<reference evidence="1 2" key="1">
    <citation type="submission" date="2021-06" db="EMBL/GenBank/DDBJ databases">
        <title>Caerostris extrusa draft genome.</title>
        <authorList>
            <person name="Kono N."/>
            <person name="Arakawa K."/>
        </authorList>
    </citation>
    <scope>NUCLEOTIDE SEQUENCE [LARGE SCALE GENOMIC DNA]</scope>
</reference>
<name>A0AAV4MAZ5_CAEEX</name>
<organism evidence="1 2">
    <name type="scientific">Caerostris extrusa</name>
    <name type="common">Bark spider</name>
    <name type="synonym">Caerostris bankana</name>
    <dbReference type="NCBI Taxonomy" id="172846"/>
    <lineage>
        <taxon>Eukaryota</taxon>
        <taxon>Metazoa</taxon>
        <taxon>Ecdysozoa</taxon>
        <taxon>Arthropoda</taxon>
        <taxon>Chelicerata</taxon>
        <taxon>Arachnida</taxon>
        <taxon>Araneae</taxon>
        <taxon>Araneomorphae</taxon>
        <taxon>Entelegynae</taxon>
        <taxon>Araneoidea</taxon>
        <taxon>Araneidae</taxon>
        <taxon>Caerostris</taxon>
    </lineage>
</organism>
<evidence type="ECO:0000313" key="1">
    <source>
        <dbReference type="EMBL" id="GIX69317.1"/>
    </source>
</evidence>
<dbReference type="AlphaFoldDB" id="A0AAV4MAZ5"/>
<dbReference type="Proteomes" id="UP001054945">
    <property type="component" value="Unassembled WGS sequence"/>
</dbReference>
<protein>
    <recommendedName>
        <fullName evidence="3">Transposase</fullName>
    </recommendedName>
</protein>
<keyword evidence="2" id="KW-1185">Reference proteome</keyword>
<evidence type="ECO:0000313" key="2">
    <source>
        <dbReference type="Proteomes" id="UP001054945"/>
    </source>
</evidence>
<dbReference type="EMBL" id="BPLR01019572">
    <property type="protein sequence ID" value="GIX69317.1"/>
    <property type="molecule type" value="Genomic_DNA"/>
</dbReference>
<sequence length="82" mass="9404">MYSDESCFILGTNSYWILARNDRSGFPKRPLSHRDTQPLPPTVCVLTTNRCNLLGKLCWVYFPTRECRAPLNAHISGLHSCY</sequence>
<proteinExistence type="predicted"/>
<gene>
    <name evidence="1" type="ORF">CEXT_353771</name>
</gene>
<evidence type="ECO:0008006" key="3">
    <source>
        <dbReference type="Google" id="ProtNLM"/>
    </source>
</evidence>
<comment type="caution">
    <text evidence="1">The sequence shown here is derived from an EMBL/GenBank/DDBJ whole genome shotgun (WGS) entry which is preliminary data.</text>
</comment>
<accession>A0AAV4MAZ5</accession>